<dbReference type="EMBL" id="CABWIE010000008">
    <property type="protein sequence ID" value="VWL90921.1"/>
    <property type="molecule type" value="Genomic_DNA"/>
</dbReference>
<dbReference type="GO" id="GO:0016887">
    <property type="term" value="F:ATP hydrolysis activity"/>
    <property type="evidence" value="ECO:0007669"/>
    <property type="project" value="InterPro"/>
</dbReference>
<dbReference type="SUPFAM" id="SSF52540">
    <property type="entry name" value="P-loop containing nucleoside triphosphate hydrolases"/>
    <property type="match status" value="1"/>
</dbReference>
<gene>
    <name evidence="5" type="primary">oppF_3</name>
    <name evidence="5" type="ORF">KCJAJFAP_01931</name>
</gene>
<dbReference type="SMART" id="SM00382">
    <property type="entry name" value="AAA"/>
    <property type="match status" value="1"/>
</dbReference>
<evidence type="ECO:0000256" key="2">
    <source>
        <dbReference type="ARBA" id="ARBA00022448"/>
    </source>
</evidence>
<dbReference type="CDD" id="cd03257">
    <property type="entry name" value="ABC_NikE_OppD_transporters"/>
    <property type="match status" value="1"/>
</dbReference>
<evidence type="ECO:0000256" key="4">
    <source>
        <dbReference type="ARBA" id="ARBA00022840"/>
    </source>
</evidence>
<dbReference type="Proteomes" id="UP000361836">
    <property type="component" value="Unassembled WGS sequence"/>
</dbReference>
<dbReference type="InterPro" id="IPR003593">
    <property type="entry name" value="AAA+_ATPase"/>
</dbReference>
<dbReference type="PANTHER" id="PTHR43776">
    <property type="entry name" value="TRANSPORT ATP-BINDING PROTEIN"/>
    <property type="match status" value="1"/>
</dbReference>
<evidence type="ECO:0000313" key="5">
    <source>
        <dbReference type="EMBL" id="VWL90921.1"/>
    </source>
</evidence>
<comment type="similarity">
    <text evidence="1">Belongs to the ABC transporter superfamily.</text>
</comment>
<keyword evidence="3" id="KW-0547">Nucleotide-binding</keyword>
<protein>
    <submittedName>
        <fullName evidence="5">Oligopeptide transport ATP-binding protein OppF</fullName>
    </submittedName>
</protein>
<dbReference type="PANTHER" id="PTHR43776:SF7">
    <property type="entry name" value="D,D-DIPEPTIDE TRANSPORT ATP-BINDING PROTEIN DDPF-RELATED"/>
    <property type="match status" value="1"/>
</dbReference>
<dbReference type="PROSITE" id="PS50893">
    <property type="entry name" value="ABC_TRANSPORTER_2"/>
    <property type="match status" value="1"/>
</dbReference>
<dbReference type="GO" id="GO:0005524">
    <property type="term" value="F:ATP binding"/>
    <property type="evidence" value="ECO:0007669"/>
    <property type="project" value="UniProtKB-KW"/>
</dbReference>
<evidence type="ECO:0000313" key="6">
    <source>
        <dbReference type="Proteomes" id="UP000361836"/>
    </source>
</evidence>
<accession>A0A5K1JHC9</accession>
<dbReference type="Gene3D" id="3.40.50.300">
    <property type="entry name" value="P-loop containing nucleotide triphosphate hydrolases"/>
    <property type="match status" value="1"/>
</dbReference>
<dbReference type="GO" id="GO:0055085">
    <property type="term" value="P:transmembrane transport"/>
    <property type="evidence" value="ECO:0007669"/>
    <property type="project" value="UniProtKB-ARBA"/>
</dbReference>
<evidence type="ECO:0000256" key="3">
    <source>
        <dbReference type="ARBA" id="ARBA00022741"/>
    </source>
</evidence>
<evidence type="ECO:0000256" key="1">
    <source>
        <dbReference type="ARBA" id="ARBA00005417"/>
    </source>
</evidence>
<dbReference type="InterPro" id="IPR003439">
    <property type="entry name" value="ABC_transporter-like_ATP-bd"/>
</dbReference>
<reference evidence="5 6" key="1">
    <citation type="submission" date="2019-10" db="EMBL/GenBank/DDBJ databases">
        <authorList>
            <person name="Wolf R A."/>
        </authorList>
    </citation>
    <scope>NUCLEOTIDE SEQUENCE [LARGE SCALE GENOMIC DNA]</scope>
    <source>
        <strain evidence="5">Collinsella_aerofaciens_MC2</strain>
    </source>
</reference>
<keyword evidence="2" id="KW-0813">Transport</keyword>
<keyword evidence="4 5" id="KW-0067">ATP-binding</keyword>
<sequence length="261" mass="28717">MAADSEALLKVSHLTKTYPMSGSGFKRQVFTAVDDLSFEIAPGEVYGLVGESGSGKSTTGRLICGLEHADSGSIIYRGHDLAAMSERERKPYRREIQLVFQDSSTAFDPRNRVGRILEEPLIIAGVRDVDERHERALSALASVGLLPEHYDRYPHDLSGGQCQRLNLARALVCEPCLVVCDEPVSALDVSVQAQVLNLLRELQRTTGVALLFITHDMRVVRHMSDRIGVLYHGRLVEEGAAEDVIAHPSDPYTQTLIDAIP</sequence>
<proteinExistence type="inferred from homology"/>
<dbReference type="InterPro" id="IPR017871">
    <property type="entry name" value="ABC_transporter-like_CS"/>
</dbReference>
<dbReference type="AlphaFoldDB" id="A0A5K1JHC9"/>
<organism evidence="5 6">
    <name type="scientific">Collinsella aerofaciens</name>
    <dbReference type="NCBI Taxonomy" id="74426"/>
    <lineage>
        <taxon>Bacteria</taxon>
        <taxon>Bacillati</taxon>
        <taxon>Actinomycetota</taxon>
        <taxon>Coriobacteriia</taxon>
        <taxon>Coriobacteriales</taxon>
        <taxon>Coriobacteriaceae</taxon>
        <taxon>Collinsella</taxon>
    </lineage>
</organism>
<dbReference type="RefSeq" id="WP_152076110.1">
    <property type="nucleotide sequence ID" value="NZ_CAAKNU010000007.1"/>
</dbReference>
<dbReference type="InterPro" id="IPR050319">
    <property type="entry name" value="ABC_transp_ATP-bind"/>
</dbReference>
<dbReference type="Pfam" id="PF00005">
    <property type="entry name" value="ABC_tran"/>
    <property type="match status" value="1"/>
</dbReference>
<keyword evidence="6" id="KW-1185">Reference proteome</keyword>
<dbReference type="InterPro" id="IPR027417">
    <property type="entry name" value="P-loop_NTPase"/>
</dbReference>
<name>A0A5K1JHC9_9ACTN</name>
<dbReference type="PROSITE" id="PS00211">
    <property type="entry name" value="ABC_TRANSPORTER_1"/>
    <property type="match status" value="1"/>
</dbReference>